<gene>
    <name evidence="2" type="ORF">LMG1861_05508</name>
</gene>
<evidence type="ECO:0000313" key="3">
    <source>
        <dbReference type="Proteomes" id="UP000494105"/>
    </source>
</evidence>
<sequence length="357" mass="36624">MTPPAIARCRGPCQDGFSLLGLAFALALTAMIAIWASSQLVQRIEDAAARSTGVWLMQIRLAVAKTLERHFGELAKGVPVVGEGGAPLFNDPYSPTVAELRTLAYLPDDFPVRAAMGFGVRIHVAKGAACPGARCRLDALVHSDKPVLKRGTHKPDLIGIATVLEAAQGYAGAVWAEAPGRVRGPAFSFANPLSADTPPYPAGTVALWAGVGGQADAGEQPPAPDLTPYVKIGDTRDPALAGALTAASSISAGAYLSVGARATAGHSCSVGVGTLASSQESELLTCQAGVWQRASSGFGGAYSINHPRGCAHFSGVSTANPLTGQCSCPPGFAEVIVSAGGKWTETEGWTTGYVCVR</sequence>
<keyword evidence="1" id="KW-0812">Transmembrane</keyword>
<dbReference type="Proteomes" id="UP000494105">
    <property type="component" value="Unassembled WGS sequence"/>
</dbReference>
<evidence type="ECO:0008006" key="4">
    <source>
        <dbReference type="Google" id="ProtNLM"/>
    </source>
</evidence>
<dbReference type="AlphaFoldDB" id="A0A6S7F040"/>
<reference evidence="2 3" key="1">
    <citation type="submission" date="2020-04" db="EMBL/GenBank/DDBJ databases">
        <authorList>
            <person name="De Canck E."/>
        </authorList>
    </citation>
    <scope>NUCLEOTIDE SEQUENCE [LARGE SCALE GENOMIC DNA]</scope>
    <source>
        <strain evidence="2 3">LMG 1861</strain>
    </source>
</reference>
<dbReference type="EMBL" id="CADILD010000005">
    <property type="protein sequence ID" value="CAB3922364.1"/>
    <property type="molecule type" value="Genomic_DNA"/>
</dbReference>
<evidence type="ECO:0000313" key="2">
    <source>
        <dbReference type="EMBL" id="CAB3922364.1"/>
    </source>
</evidence>
<proteinExistence type="predicted"/>
<protein>
    <recommendedName>
        <fullName evidence="4">Prepilin</fullName>
    </recommendedName>
</protein>
<keyword evidence="1" id="KW-0472">Membrane</keyword>
<name>A0A6S7F040_9BURK</name>
<accession>A0A6S7F040</accession>
<organism evidence="2 3">
    <name type="scientific">Achromobacter piechaudii</name>
    <dbReference type="NCBI Taxonomy" id="72556"/>
    <lineage>
        <taxon>Bacteria</taxon>
        <taxon>Pseudomonadati</taxon>
        <taxon>Pseudomonadota</taxon>
        <taxon>Betaproteobacteria</taxon>
        <taxon>Burkholderiales</taxon>
        <taxon>Alcaligenaceae</taxon>
        <taxon>Achromobacter</taxon>
    </lineage>
</organism>
<keyword evidence="1" id="KW-1133">Transmembrane helix</keyword>
<feature type="transmembrane region" description="Helical" evidence="1">
    <location>
        <begin position="17"/>
        <end position="36"/>
    </location>
</feature>
<evidence type="ECO:0000256" key="1">
    <source>
        <dbReference type="SAM" id="Phobius"/>
    </source>
</evidence>